<dbReference type="EMBL" id="NSLI01000002">
    <property type="protein sequence ID" value="PAX09186.1"/>
    <property type="molecule type" value="Genomic_DNA"/>
</dbReference>
<sequence length="319" mass="34567">MPSTLSAQLAALELGHLSIANRPEVDRSLVAPDPEAVTHTLTAVWSDLFALLTDTNLEPEAEELAWGFVNLFHRAATKKAGLIDRATDEIRLLVASGDGSEVHASELEKQVDRAQAAEAAMIALEGLRETAAQLYMHETGHSWRPAGGSRLSHDANATSAVVQGREFLRARAESKRKAAMPAGKPVVFAGGRQSFPTTDEAKQFGENIWATLDKVREHVAEMVLVHGGDSKGADRLASAWAEARRVPQIAFGLDTRLGQRAGFRRNEQMLSLDPRFVVAFPGNGVLERLVIQAKERRIQVVDRRGPLGTNPKRAAAPAA</sequence>
<dbReference type="Pfam" id="PF10686">
    <property type="entry name" value="YAcAr"/>
    <property type="match status" value="1"/>
</dbReference>
<dbReference type="AlphaFoldDB" id="A0A2A2SIW8"/>
<dbReference type="OrthoDB" id="7854101at2"/>
<keyword evidence="3" id="KW-1185">Reference proteome</keyword>
<dbReference type="InterPro" id="IPR019627">
    <property type="entry name" value="YAcAr"/>
</dbReference>
<dbReference type="Proteomes" id="UP000218151">
    <property type="component" value="Unassembled WGS sequence"/>
</dbReference>
<gene>
    <name evidence="2" type="ORF">CKY28_06825</name>
</gene>
<dbReference type="RefSeq" id="WP_095997682.1">
    <property type="nucleotide sequence ID" value="NZ_NSLI01000002.1"/>
</dbReference>
<comment type="caution">
    <text evidence="2">The sequence shown here is derived from an EMBL/GenBank/DDBJ whole genome shotgun (WGS) entry which is preliminary data.</text>
</comment>
<name>A0A2A2SIW8_9SPHN</name>
<evidence type="ECO:0000313" key="2">
    <source>
        <dbReference type="EMBL" id="PAX09186.1"/>
    </source>
</evidence>
<accession>A0A2A2SIW8</accession>
<proteinExistence type="predicted"/>
<reference evidence="3" key="1">
    <citation type="submission" date="2017-09" db="EMBL/GenBank/DDBJ databases">
        <authorList>
            <person name="Feng G."/>
            <person name="Zhu H."/>
        </authorList>
    </citation>
    <scope>NUCLEOTIDE SEQUENCE [LARGE SCALE GENOMIC DNA]</scope>
    <source>
        <strain evidence="3">1PNM-20</strain>
    </source>
</reference>
<protein>
    <submittedName>
        <fullName evidence="2">Chromosome segregation ATPase</fullName>
    </submittedName>
</protein>
<evidence type="ECO:0000259" key="1">
    <source>
        <dbReference type="Pfam" id="PF10686"/>
    </source>
</evidence>
<evidence type="ECO:0000313" key="3">
    <source>
        <dbReference type="Proteomes" id="UP000218151"/>
    </source>
</evidence>
<feature type="domain" description="YspA cpYpsA-related SLOG" evidence="1">
    <location>
        <begin position="185"/>
        <end position="256"/>
    </location>
</feature>
<organism evidence="2 3">
    <name type="scientific">Sphingomonas lenta</name>
    <dbReference type="NCBI Taxonomy" id="1141887"/>
    <lineage>
        <taxon>Bacteria</taxon>
        <taxon>Pseudomonadati</taxon>
        <taxon>Pseudomonadota</taxon>
        <taxon>Alphaproteobacteria</taxon>
        <taxon>Sphingomonadales</taxon>
        <taxon>Sphingomonadaceae</taxon>
        <taxon>Sphingomonas</taxon>
    </lineage>
</organism>